<keyword evidence="1" id="KW-0805">Transcription regulation</keyword>
<dbReference type="STRING" id="29313.BHQ16_09400"/>
<evidence type="ECO:0000256" key="2">
    <source>
        <dbReference type="ARBA" id="ARBA00023125"/>
    </source>
</evidence>
<dbReference type="InterPro" id="IPR047057">
    <property type="entry name" value="MerR_fam"/>
</dbReference>
<keyword evidence="3" id="KW-0804">Transcription</keyword>
<dbReference type="PANTHER" id="PTHR30204">
    <property type="entry name" value="REDOX-CYCLING DRUG-SENSING TRANSCRIPTIONAL ACTIVATOR SOXR"/>
    <property type="match status" value="1"/>
</dbReference>
<organism evidence="5 6">
    <name type="scientific">Mycobacterium shimoidei</name>
    <dbReference type="NCBI Taxonomy" id="29313"/>
    <lineage>
        <taxon>Bacteria</taxon>
        <taxon>Bacillati</taxon>
        <taxon>Actinomycetota</taxon>
        <taxon>Actinomycetes</taxon>
        <taxon>Mycobacteriales</taxon>
        <taxon>Mycobacteriaceae</taxon>
        <taxon>Mycobacterium</taxon>
    </lineage>
</organism>
<dbReference type="SUPFAM" id="SSF46955">
    <property type="entry name" value="Putative DNA-binding domain"/>
    <property type="match status" value="1"/>
</dbReference>
<dbReference type="Pfam" id="PF13411">
    <property type="entry name" value="MerR_1"/>
    <property type="match status" value="1"/>
</dbReference>
<name>A0A375YXF0_MYCSH</name>
<accession>A0A375YXF0</accession>
<evidence type="ECO:0000259" key="4">
    <source>
        <dbReference type="PROSITE" id="PS50937"/>
    </source>
</evidence>
<dbReference type="PRINTS" id="PR00040">
    <property type="entry name" value="HTHMERR"/>
</dbReference>
<dbReference type="SMART" id="SM00422">
    <property type="entry name" value="HTH_MERR"/>
    <property type="match status" value="1"/>
</dbReference>
<protein>
    <submittedName>
        <fullName evidence="5">MerR family transcriptional regulator [Bradyrhizobium oligotrophicum S58]</fullName>
    </submittedName>
</protein>
<dbReference type="AlphaFoldDB" id="A0A375YXF0"/>
<reference evidence="5 6" key="1">
    <citation type="submission" date="2018-05" db="EMBL/GenBank/DDBJ databases">
        <authorList>
            <consortium name="IHU Genomes"/>
        </authorList>
    </citation>
    <scope>NUCLEOTIDE SEQUENCE [LARGE SCALE GENOMIC DNA]</scope>
    <source>
        <strain evidence="5 6">P7336</strain>
    </source>
</reference>
<dbReference type="GO" id="GO:0003700">
    <property type="term" value="F:DNA-binding transcription factor activity"/>
    <property type="evidence" value="ECO:0007669"/>
    <property type="project" value="InterPro"/>
</dbReference>
<dbReference type="EMBL" id="UEGW01000001">
    <property type="protein sequence ID" value="SRX93512.1"/>
    <property type="molecule type" value="Genomic_DNA"/>
</dbReference>
<evidence type="ECO:0000313" key="5">
    <source>
        <dbReference type="EMBL" id="SRX93512.1"/>
    </source>
</evidence>
<proteinExistence type="predicted"/>
<dbReference type="InterPro" id="IPR000551">
    <property type="entry name" value="MerR-type_HTH_dom"/>
</dbReference>
<dbReference type="PROSITE" id="PS50937">
    <property type="entry name" value="HTH_MERR_2"/>
    <property type="match status" value="1"/>
</dbReference>
<feature type="domain" description="HTH merR-type" evidence="4">
    <location>
        <begin position="1"/>
        <end position="70"/>
    </location>
</feature>
<sequence>MGMKIGELAELTGTTAPTIRYYEDIGLLPAPARVGHQRRYGQDDARRLTLIRRCRKFGFSLDQIRMLTCLIQDDERPCSDARDLAQAHLEELRDKLRELHALERDVAMFIEAADDVCPGGSGPDCVVLEQLAESSASL</sequence>
<dbReference type="Proteomes" id="UP000252015">
    <property type="component" value="Unassembled WGS sequence"/>
</dbReference>
<dbReference type="InterPro" id="IPR009061">
    <property type="entry name" value="DNA-bd_dom_put_sf"/>
</dbReference>
<keyword evidence="6" id="KW-1185">Reference proteome</keyword>
<dbReference type="PANTHER" id="PTHR30204:SF94">
    <property type="entry name" value="HEAVY METAL-DEPENDENT TRANSCRIPTIONAL REGULATOR HI_0293-RELATED"/>
    <property type="match status" value="1"/>
</dbReference>
<dbReference type="Gene3D" id="1.10.1660.10">
    <property type="match status" value="1"/>
</dbReference>
<evidence type="ECO:0000313" key="6">
    <source>
        <dbReference type="Proteomes" id="UP000252015"/>
    </source>
</evidence>
<keyword evidence="2" id="KW-0238">DNA-binding</keyword>
<dbReference type="GO" id="GO:0003677">
    <property type="term" value="F:DNA binding"/>
    <property type="evidence" value="ECO:0007669"/>
    <property type="project" value="UniProtKB-KW"/>
</dbReference>
<gene>
    <name evidence="5" type="ORF">MSP7336_01750</name>
</gene>
<evidence type="ECO:0000256" key="1">
    <source>
        <dbReference type="ARBA" id="ARBA00023015"/>
    </source>
</evidence>
<evidence type="ECO:0000256" key="3">
    <source>
        <dbReference type="ARBA" id="ARBA00023163"/>
    </source>
</evidence>